<evidence type="ECO:0000313" key="13">
    <source>
        <dbReference type="EMBL" id="MBR0680274.1"/>
    </source>
</evidence>
<dbReference type="GO" id="GO:0050660">
    <property type="term" value="F:flavin adenine dinucleotide binding"/>
    <property type="evidence" value="ECO:0007669"/>
    <property type="project" value="InterPro"/>
</dbReference>
<dbReference type="SUPFAM" id="SSF55424">
    <property type="entry name" value="FAD/NAD-linked reductases, dimerisation (C-terminal) domain"/>
    <property type="match status" value="1"/>
</dbReference>
<evidence type="ECO:0000256" key="1">
    <source>
        <dbReference type="ARBA" id="ARBA00007532"/>
    </source>
</evidence>
<evidence type="ECO:0000259" key="12">
    <source>
        <dbReference type="Pfam" id="PF07992"/>
    </source>
</evidence>
<dbReference type="Gene3D" id="3.30.390.30">
    <property type="match status" value="1"/>
</dbReference>
<dbReference type="InterPro" id="IPR046952">
    <property type="entry name" value="GSHR/TRXR-like"/>
</dbReference>
<keyword evidence="6 10" id="KW-0676">Redox-active center</keyword>
<evidence type="ECO:0000256" key="7">
    <source>
        <dbReference type="PIRSR" id="PIRSR000350-2"/>
    </source>
</evidence>
<dbReference type="AlphaFoldDB" id="A0A9X9X988"/>
<evidence type="ECO:0000256" key="8">
    <source>
        <dbReference type="PIRSR" id="PIRSR000350-3"/>
    </source>
</evidence>
<dbReference type="GO" id="GO:0005829">
    <property type="term" value="C:cytosol"/>
    <property type="evidence" value="ECO:0007669"/>
    <property type="project" value="TreeGrafter"/>
</dbReference>
<dbReference type="GO" id="GO:0034599">
    <property type="term" value="P:cellular response to oxidative stress"/>
    <property type="evidence" value="ECO:0007669"/>
    <property type="project" value="TreeGrafter"/>
</dbReference>
<feature type="domain" description="FAD/NAD(P)-binding" evidence="12">
    <location>
        <begin position="6"/>
        <end position="315"/>
    </location>
</feature>
<evidence type="ECO:0000313" key="14">
    <source>
        <dbReference type="Proteomes" id="UP001138709"/>
    </source>
</evidence>
<dbReference type="InterPro" id="IPR012999">
    <property type="entry name" value="Pyr_OxRdtase_I_AS"/>
</dbReference>
<evidence type="ECO:0000256" key="6">
    <source>
        <dbReference type="ARBA" id="ARBA00023284"/>
    </source>
</evidence>
<dbReference type="EC" id="1.8.1.7" evidence="13"/>
<dbReference type="InterPro" id="IPR016156">
    <property type="entry name" value="FAD/NAD-linked_Rdtase_dimer_sf"/>
</dbReference>
<keyword evidence="5" id="KW-1015">Disulfide bond</keyword>
<dbReference type="GO" id="GO:0006749">
    <property type="term" value="P:glutathione metabolic process"/>
    <property type="evidence" value="ECO:0007669"/>
    <property type="project" value="TreeGrafter"/>
</dbReference>
<dbReference type="PANTHER" id="PTHR42737:SF2">
    <property type="entry name" value="GLUTATHIONE REDUCTASE"/>
    <property type="match status" value="1"/>
</dbReference>
<keyword evidence="2 10" id="KW-0285">Flavoprotein</keyword>
<dbReference type="RefSeq" id="WP_211845803.1">
    <property type="nucleotide sequence ID" value="NZ_JAAEDL010000005.1"/>
</dbReference>
<dbReference type="InterPro" id="IPR023753">
    <property type="entry name" value="FAD/NAD-binding_dom"/>
</dbReference>
<evidence type="ECO:0000256" key="4">
    <source>
        <dbReference type="ARBA" id="ARBA00023002"/>
    </source>
</evidence>
<dbReference type="PIRSF" id="PIRSF000350">
    <property type="entry name" value="Mercury_reductase_MerA"/>
    <property type="match status" value="1"/>
</dbReference>
<dbReference type="EMBL" id="JAAEDL010000005">
    <property type="protein sequence ID" value="MBR0680274.1"/>
    <property type="molecule type" value="Genomic_DNA"/>
</dbReference>
<dbReference type="PANTHER" id="PTHR42737">
    <property type="entry name" value="GLUTATHIONE REDUCTASE"/>
    <property type="match status" value="1"/>
</dbReference>
<sequence>MAAFDFDLFVIGGGSAGVRLGRISAGHGARVGVAEERFWGGTCVNVGCVPKKIMVNAAEYGAWAEDAVAFGWQRHHRAHDWAKLAAARDAEVARLSGIYGKLLAGAGVTSFDGRATFLDAHTLDVGGTRVTAERIVIATGGTPTRLDIPGAELGLVSDDLFTLKALPKRAVVIGGGYIAVEFASILNGLGAEVDLLYRAALPLRGFDEDIRAAAAEALAANGIRLNPDVTPTRITHLGDHLMVSLSNGFMKEADAVFFCTGRAPNTAGLGLDKAGIAVDAGGAIQVDEEHRTSQPHIYAIGDVIDRVNLTPMATAVGHALADTLFGRNPRKVSYENVPTAVFMTPPIGTVGLTEAEAAARGPVDVYVTRFTPMRHTISKREGRRTLMKLVVCQRTQKVLGAHMLGEDAAEIMQGIGIAVAMGATKQDFDRTIGIHPTAAEEFVTLRTRTRVAGVQEAAE</sequence>
<protein>
    <submittedName>
        <fullName evidence="13">Glutathione-disulfide reductase</fullName>
        <ecNumber evidence="13">1.8.1.7</ecNumber>
    </submittedName>
</protein>
<reference evidence="13" key="2">
    <citation type="journal article" date="2021" name="Syst. Appl. Microbiol.">
        <title>Roseomonas hellenica sp. nov., isolated from roots of wild-growing Alkanna tinctoria.</title>
        <authorList>
            <person name="Rat A."/>
            <person name="Naranjo H.D."/>
            <person name="Lebbe L."/>
            <person name="Cnockaert M."/>
            <person name="Krigas N."/>
            <person name="Grigoriadou K."/>
            <person name="Maloupa E."/>
            <person name="Willems A."/>
        </authorList>
    </citation>
    <scope>NUCLEOTIDE SEQUENCE</scope>
    <source>
        <strain evidence="13">LMG 31228</strain>
    </source>
</reference>
<dbReference type="PROSITE" id="PS00076">
    <property type="entry name" value="PYRIDINE_REDOX_1"/>
    <property type="match status" value="1"/>
</dbReference>
<keyword evidence="8" id="KW-0547">Nucleotide-binding</keyword>
<feature type="binding site" evidence="8">
    <location>
        <position position="302"/>
    </location>
    <ligand>
        <name>FAD</name>
        <dbReference type="ChEBI" id="CHEBI:57692"/>
    </ligand>
</feature>
<proteinExistence type="inferred from homology"/>
<dbReference type="Gene3D" id="3.50.50.60">
    <property type="entry name" value="FAD/NAD(P)-binding domain"/>
    <property type="match status" value="2"/>
</dbReference>
<gene>
    <name evidence="13" type="primary">gorA</name>
    <name evidence="13" type="ORF">GXW74_07235</name>
</gene>
<dbReference type="InterPro" id="IPR036188">
    <property type="entry name" value="FAD/NAD-bd_sf"/>
</dbReference>
<keyword evidence="4 10" id="KW-0560">Oxidoreductase</keyword>
<evidence type="ECO:0000256" key="3">
    <source>
        <dbReference type="ARBA" id="ARBA00022827"/>
    </source>
</evidence>
<comment type="similarity">
    <text evidence="1 10">Belongs to the class-I pyridine nucleotide-disulfide oxidoreductase family.</text>
</comment>
<accession>A0A9X9X988</accession>
<dbReference type="GO" id="GO:0004362">
    <property type="term" value="F:glutathione-disulfide reductase (NADPH) activity"/>
    <property type="evidence" value="ECO:0007669"/>
    <property type="project" value="UniProtKB-EC"/>
</dbReference>
<keyword evidence="8" id="KW-0520">NAD</keyword>
<feature type="binding site" evidence="8">
    <location>
        <begin position="174"/>
        <end position="181"/>
    </location>
    <ligand>
        <name>NAD(+)</name>
        <dbReference type="ChEBI" id="CHEBI:57540"/>
    </ligand>
</feature>
<feature type="binding site" evidence="8">
    <location>
        <position position="261"/>
    </location>
    <ligand>
        <name>NAD(+)</name>
        <dbReference type="ChEBI" id="CHEBI:57540"/>
    </ligand>
</feature>
<feature type="binding site" evidence="8">
    <location>
        <position position="52"/>
    </location>
    <ligand>
        <name>FAD</name>
        <dbReference type="ChEBI" id="CHEBI:57692"/>
    </ligand>
</feature>
<evidence type="ECO:0000256" key="9">
    <source>
        <dbReference type="PIRSR" id="PIRSR000350-4"/>
    </source>
</evidence>
<feature type="active site" description="Proton acceptor" evidence="7">
    <location>
        <position position="435"/>
    </location>
</feature>
<dbReference type="PRINTS" id="PR00411">
    <property type="entry name" value="PNDRDTASEI"/>
</dbReference>
<organism evidence="13 14">
    <name type="scientific">Neoroseomonas eburnea</name>
    <dbReference type="NCBI Taxonomy" id="1346889"/>
    <lineage>
        <taxon>Bacteria</taxon>
        <taxon>Pseudomonadati</taxon>
        <taxon>Pseudomonadota</taxon>
        <taxon>Alphaproteobacteria</taxon>
        <taxon>Acetobacterales</taxon>
        <taxon>Acetobacteraceae</taxon>
        <taxon>Neoroseomonas</taxon>
    </lineage>
</organism>
<reference evidence="13" key="1">
    <citation type="submission" date="2020-01" db="EMBL/GenBank/DDBJ databases">
        <authorList>
            <person name="Rat A."/>
        </authorList>
    </citation>
    <scope>NUCLEOTIDE SEQUENCE</scope>
    <source>
        <strain evidence="13">LMG 31228</strain>
    </source>
</reference>
<evidence type="ECO:0000256" key="5">
    <source>
        <dbReference type="ARBA" id="ARBA00023157"/>
    </source>
</evidence>
<dbReference type="NCBIfam" id="NF004776">
    <property type="entry name" value="PRK06116.1"/>
    <property type="match status" value="1"/>
</dbReference>
<keyword evidence="14" id="KW-1185">Reference proteome</keyword>
<dbReference type="Proteomes" id="UP001138709">
    <property type="component" value="Unassembled WGS sequence"/>
</dbReference>
<evidence type="ECO:0000256" key="10">
    <source>
        <dbReference type="RuleBase" id="RU003691"/>
    </source>
</evidence>
<dbReference type="GO" id="GO:0045454">
    <property type="term" value="P:cell redox homeostasis"/>
    <property type="evidence" value="ECO:0007669"/>
    <property type="project" value="InterPro"/>
</dbReference>
<dbReference type="SUPFAM" id="SSF51905">
    <property type="entry name" value="FAD/NAD(P)-binding domain"/>
    <property type="match status" value="1"/>
</dbReference>
<dbReference type="InterPro" id="IPR001100">
    <property type="entry name" value="Pyr_nuc-diS_OxRdtase"/>
</dbReference>
<keyword evidence="3 8" id="KW-0274">FAD</keyword>
<dbReference type="InterPro" id="IPR004099">
    <property type="entry name" value="Pyr_nucl-diS_OxRdtase_dimer"/>
</dbReference>
<dbReference type="Pfam" id="PF07992">
    <property type="entry name" value="Pyr_redox_2"/>
    <property type="match status" value="1"/>
</dbReference>
<evidence type="ECO:0000259" key="11">
    <source>
        <dbReference type="Pfam" id="PF02852"/>
    </source>
</evidence>
<dbReference type="PRINTS" id="PR00368">
    <property type="entry name" value="FADPNR"/>
</dbReference>
<dbReference type="Pfam" id="PF02852">
    <property type="entry name" value="Pyr_redox_dim"/>
    <property type="match status" value="1"/>
</dbReference>
<evidence type="ECO:0000256" key="2">
    <source>
        <dbReference type="ARBA" id="ARBA00022630"/>
    </source>
</evidence>
<name>A0A9X9X988_9PROT</name>
<comment type="caution">
    <text evidence="13">The sequence shown here is derived from an EMBL/GenBank/DDBJ whole genome shotgun (WGS) entry which is preliminary data.</text>
</comment>
<feature type="domain" description="Pyridine nucleotide-disulphide oxidoreductase dimerisation" evidence="11">
    <location>
        <begin position="337"/>
        <end position="445"/>
    </location>
</feature>
<feature type="disulfide bond" description="Redox-active" evidence="9">
    <location>
        <begin position="43"/>
        <end position="48"/>
    </location>
</feature>
<comment type="cofactor">
    <cofactor evidence="8">
        <name>FAD</name>
        <dbReference type="ChEBI" id="CHEBI:57692"/>
    </cofactor>
    <text evidence="8">Binds 1 FAD per subunit.</text>
</comment>